<dbReference type="InterPro" id="IPR057727">
    <property type="entry name" value="WCX_dom"/>
</dbReference>
<reference evidence="3 4" key="1">
    <citation type="submission" date="2024-04" db="EMBL/GenBank/DDBJ databases">
        <title>Human intestinal bacterial collection.</title>
        <authorList>
            <person name="Pauvert C."/>
            <person name="Hitch T.C.A."/>
            <person name="Clavel T."/>
        </authorList>
    </citation>
    <scope>NUCLEOTIDE SEQUENCE [LARGE SCALE GENOMIC DNA]</scope>
    <source>
        <strain evidence="3 4">CLA-KB-H42</strain>
    </source>
</reference>
<dbReference type="PANTHER" id="PTHR34580">
    <property type="match status" value="1"/>
</dbReference>
<keyword evidence="4" id="KW-1185">Reference proteome</keyword>
<dbReference type="Proteomes" id="UP001487305">
    <property type="component" value="Unassembled WGS sequence"/>
</dbReference>
<dbReference type="RefSeq" id="WP_349227909.1">
    <property type="nucleotide sequence ID" value="NZ_JBBNOP010000016.1"/>
</dbReference>
<evidence type="ECO:0000313" key="4">
    <source>
        <dbReference type="Proteomes" id="UP001487305"/>
    </source>
</evidence>
<evidence type="ECO:0000313" key="3">
    <source>
        <dbReference type="EMBL" id="MEQ3364128.1"/>
    </source>
</evidence>
<evidence type="ECO:0000259" key="1">
    <source>
        <dbReference type="Pfam" id="PF13280"/>
    </source>
</evidence>
<dbReference type="InterPro" id="IPR051534">
    <property type="entry name" value="CBASS_pafABC_assoc_protein"/>
</dbReference>
<dbReference type="PANTHER" id="PTHR34580:SF1">
    <property type="entry name" value="PROTEIN PAFC"/>
    <property type="match status" value="1"/>
</dbReference>
<comment type="caution">
    <text evidence="3">The sequence shown here is derived from an EMBL/GenBank/DDBJ whole genome shotgun (WGS) entry which is preliminary data.</text>
</comment>
<feature type="domain" description="WCX" evidence="2">
    <location>
        <begin position="248"/>
        <end position="316"/>
    </location>
</feature>
<feature type="domain" description="WYL" evidence="1">
    <location>
        <begin position="142"/>
        <end position="217"/>
    </location>
</feature>
<proteinExistence type="predicted"/>
<dbReference type="SUPFAM" id="SSF46785">
    <property type="entry name" value="Winged helix' DNA-binding domain"/>
    <property type="match status" value="1"/>
</dbReference>
<dbReference type="EMBL" id="JBBNOP010000016">
    <property type="protein sequence ID" value="MEQ3364128.1"/>
    <property type="molecule type" value="Genomic_DNA"/>
</dbReference>
<organism evidence="3 4">
    <name type="scientific">Raoultibacter massiliensis</name>
    <dbReference type="NCBI Taxonomy" id="1852371"/>
    <lineage>
        <taxon>Bacteria</taxon>
        <taxon>Bacillati</taxon>
        <taxon>Actinomycetota</taxon>
        <taxon>Coriobacteriia</taxon>
        <taxon>Eggerthellales</taxon>
        <taxon>Eggerthellaceae</taxon>
        <taxon>Raoultibacter</taxon>
    </lineage>
</organism>
<dbReference type="Pfam" id="PF13280">
    <property type="entry name" value="WYL"/>
    <property type="match status" value="1"/>
</dbReference>
<protein>
    <submittedName>
        <fullName evidence="3">WYL domain-containing protein</fullName>
    </submittedName>
</protein>
<dbReference type="InterPro" id="IPR026881">
    <property type="entry name" value="WYL_dom"/>
</dbReference>
<accession>A0ABV1JHC7</accession>
<dbReference type="PROSITE" id="PS52050">
    <property type="entry name" value="WYL"/>
    <property type="match status" value="1"/>
</dbReference>
<evidence type="ECO:0000259" key="2">
    <source>
        <dbReference type="Pfam" id="PF25583"/>
    </source>
</evidence>
<dbReference type="InterPro" id="IPR036390">
    <property type="entry name" value="WH_DNA-bd_sf"/>
</dbReference>
<sequence length="326" mass="37874">MTYNNKAKLKMLYVRQILEDETDAEHGLSMMQIIERLAEYGIDAERKSIYRDIDILREFGVDVKTYQRNPVEYAIEARAFELSELMLLVDAVESCKFLTTRQSNKLIANLKTFANNRQRALLDRRIYVDGRITSKNDSVFGYIDLLHDAMRQNRKVEFTYYRYGVDGERYTTRDGKPHMVTPVGIAFSDGYYYFTAWNDDHENMTEYRVDRMGKLRVSDSKGTKNDEITHRVYDKEDHERFGRFSGKPVTATLLVDADKVEIVRDRFGENAQIMRKDDDTAKAVVKVYASEQFFGWIAGLGGTVRIDGPKSLKKEYNECLLSLVDE</sequence>
<gene>
    <name evidence="3" type="ORF">AAA083_14180</name>
</gene>
<dbReference type="Pfam" id="PF25583">
    <property type="entry name" value="WCX"/>
    <property type="match status" value="1"/>
</dbReference>
<name>A0ABV1JHC7_9ACTN</name>